<dbReference type="RefSeq" id="WP_258798338.1">
    <property type="nucleotide sequence ID" value="NZ_JANTHX010000005.1"/>
</dbReference>
<dbReference type="Proteomes" id="UP001205337">
    <property type="component" value="Unassembled WGS sequence"/>
</dbReference>
<evidence type="ECO:0008006" key="3">
    <source>
        <dbReference type="Google" id="ProtNLM"/>
    </source>
</evidence>
<reference evidence="1 2" key="1">
    <citation type="submission" date="2022-08" db="EMBL/GenBank/DDBJ databases">
        <authorList>
            <person name="Li F."/>
        </authorList>
    </citation>
    <scope>NUCLEOTIDE SEQUENCE [LARGE SCALE GENOMIC DNA]</scope>
    <source>
        <strain evidence="1 2">10F1B-8-1</strain>
    </source>
</reference>
<sequence length="139" mass="14039">MTTTPSSRILAAIAASTLVLGALTGCSLPSIPGLPGFGGAGDAVVDSELVGTTWSGTDSDGDSWVLELQEDGTVGLTYDGSSYDDSTDTWAQVGSTVTFHIGFDDGDIDMIGEYAGVDSPMEASGTYPGGSFTVTLVQG</sequence>
<gene>
    <name evidence="1" type="ORF">NUH29_07125</name>
</gene>
<dbReference type="EMBL" id="JANTHX010000005">
    <property type="protein sequence ID" value="MCS0499321.1"/>
    <property type="molecule type" value="Genomic_DNA"/>
</dbReference>
<accession>A0ABT1ZF33</accession>
<proteinExistence type="predicted"/>
<organism evidence="1 2">
    <name type="scientific">Protaetiibacter mangrovi</name>
    <dbReference type="NCBI Taxonomy" id="2970926"/>
    <lineage>
        <taxon>Bacteria</taxon>
        <taxon>Bacillati</taxon>
        <taxon>Actinomycetota</taxon>
        <taxon>Actinomycetes</taxon>
        <taxon>Micrococcales</taxon>
        <taxon>Microbacteriaceae</taxon>
        <taxon>Protaetiibacter</taxon>
    </lineage>
</organism>
<keyword evidence="2" id="KW-1185">Reference proteome</keyword>
<comment type="caution">
    <text evidence="1">The sequence shown here is derived from an EMBL/GenBank/DDBJ whole genome shotgun (WGS) entry which is preliminary data.</text>
</comment>
<evidence type="ECO:0000313" key="2">
    <source>
        <dbReference type="Proteomes" id="UP001205337"/>
    </source>
</evidence>
<protein>
    <recommendedName>
        <fullName evidence="3">Lipoprotein</fullName>
    </recommendedName>
</protein>
<evidence type="ECO:0000313" key="1">
    <source>
        <dbReference type="EMBL" id="MCS0499321.1"/>
    </source>
</evidence>
<name>A0ABT1ZF33_9MICO</name>